<keyword evidence="2" id="KW-0812">Transmembrane</keyword>
<evidence type="ECO:0000256" key="1">
    <source>
        <dbReference type="SAM" id="MobiDB-lite"/>
    </source>
</evidence>
<proteinExistence type="predicted"/>
<keyword evidence="4" id="KW-1185">Reference proteome</keyword>
<feature type="transmembrane region" description="Helical" evidence="2">
    <location>
        <begin position="208"/>
        <end position="229"/>
    </location>
</feature>
<reference evidence="3" key="1">
    <citation type="submission" date="2022-10" db="EMBL/GenBank/DDBJ databases">
        <title>Culturing micro-colonial fungi from biological soil crusts in the Mojave desert and describing Neophaeococcomyces mojavensis, and introducing the new genera and species Taxawa tesnikishii.</title>
        <authorList>
            <person name="Kurbessoian T."/>
            <person name="Stajich J.E."/>
        </authorList>
    </citation>
    <scope>NUCLEOTIDE SEQUENCE</scope>
    <source>
        <strain evidence="3">TK_41</strain>
    </source>
</reference>
<dbReference type="PANTHER" id="PTHR42069:SF1">
    <property type="entry name" value="MARVEL DOMAIN-CONTAINING PROTEIN"/>
    <property type="match status" value="1"/>
</dbReference>
<keyword evidence="2" id="KW-1133">Transmembrane helix</keyword>
<keyword evidence="2" id="KW-0472">Membrane</keyword>
<evidence type="ECO:0000313" key="4">
    <source>
        <dbReference type="Proteomes" id="UP001172673"/>
    </source>
</evidence>
<feature type="compositionally biased region" description="Basic and acidic residues" evidence="1">
    <location>
        <begin position="32"/>
        <end position="45"/>
    </location>
</feature>
<feature type="region of interest" description="Disordered" evidence="1">
    <location>
        <begin position="1"/>
        <end position="20"/>
    </location>
</feature>
<evidence type="ECO:0000256" key="2">
    <source>
        <dbReference type="SAM" id="Phobius"/>
    </source>
</evidence>
<evidence type="ECO:0000313" key="3">
    <source>
        <dbReference type="EMBL" id="KAJ9614015.1"/>
    </source>
</evidence>
<gene>
    <name evidence="3" type="ORF">H2200_002151</name>
</gene>
<organism evidence="3 4">
    <name type="scientific">Cladophialophora chaetospira</name>
    <dbReference type="NCBI Taxonomy" id="386627"/>
    <lineage>
        <taxon>Eukaryota</taxon>
        <taxon>Fungi</taxon>
        <taxon>Dikarya</taxon>
        <taxon>Ascomycota</taxon>
        <taxon>Pezizomycotina</taxon>
        <taxon>Eurotiomycetes</taxon>
        <taxon>Chaetothyriomycetidae</taxon>
        <taxon>Chaetothyriales</taxon>
        <taxon>Herpotrichiellaceae</taxon>
        <taxon>Cladophialophora</taxon>
    </lineage>
</organism>
<sequence length="249" mass="27912">MASSYEPFRNHPNRDGDYGDAAEKLIAPGAHERNNSRSYLPERHKTGPGKATRGKHARVGLRVIALIFAITILGVQAHSAYVWLSTRNNTHFNPTTKLNTRSWAIIDGWPTWVMIAAAVVATVIQLSALTSHLCVCLVDRHGSQVHAVGVYISSAILIAFWVAAMVYFKLANYKGKDKKQWDIWTWSCHERHVKGKIGWKALCVEQKYTWFASIVVVVIEIVVLLLFIYNRRGMKSVQAGQGKFSLIPS</sequence>
<comment type="caution">
    <text evidence="3">The sequence shown here is derived from an EMBL/GenBank/DDBJ whole genome shotgun (WGS) entry which is preliminary data.</text>
</comment>
<dbReference type="PANTHER" id="PTHR42069">
    <property type="entry name" value="HYPHAL ANASTAMOSIS-8 PROTEIN"/>
    <property type="match status" value="1"/>
</dbReference>
<accession>A0AA39CN90</accession>
<protein>
    <recommendedName>
        <fullName evidence="5">MARVEL domain-containing protein</fullName>
    </recommendedName>
</protein>
<dbReference type="AlphaFoldDB" id="A0AA39CN90"/>
<feature type="region of interest" description="Disordered" evidence="1">
    <location>
        <begin position="32"/>
        <end position="54"/>
    </location>
</feature>
<dbReference type="EMBL" id="JAPDRK010000003">
    <property type="protein sequence ID" value="KAJ9614015.1"/>
    <property type="molecule type" value="Genomic_DNA"/>
</dbReference>
<name>A0AA39CN90_9EURO</name>
<feature type="transmembrane region" description="Helical" evidence="2">
    <location>
        <begin position="150"/>
        <end position="168"/>
    </location>
</feature>
<feature type="transmembrane region" description="Helical" evidence="2">
    <location>
        <begin position="112"/>
        <end position="138"/>
    </location>
</feature>
<evidence type="ECO:0008006" key="5">
    <source>
        <dbReference type="Google" id="ProtNLM"/>
    </source>
</evidence>
<feature type="compositionally biased region" description="Basic and acidic residues" evidence="1">
    <location>
        <begin position="8"/>
        <end position="20"/>
    </location>
</feature>
<feature type="transmembrane region" description="Helical" evidence="2">
    <location>
        <begin position="63"/>
        <end position="84"/>
    </location>
</feature>
<dbReference type="Proteomes" id="UP001172673">
    <property type="component" value="Unassembled WGS sequence"/>
</dbReference>